<dbReference type="EMBL" id="CP038436">
    <property type="protein sequence ID" value="QBX54814.1"/>
    <property type="molecule type" value="Genomic_DNA"/>
</dbReference>
<dbReference type="Pfam" id="PF12697">
    <property type="entry name" value="Abhydrolase_6"/>
    <property type="match status" value="1"/>
</dbReference>
<evidence type="ECO:0000259" key="1">
    <source>
        <dbReference type="Pfam" id="PF12697"/>
    </source>
</evidence>
<dbReference type="RefSeq" id="WP_135266783.1">
    <property type="nucleotide sequence ID" value="NZ_CP038436.1"/>
</dbReference>
<name>A0A4P7ICI5_9ACTN</name>
<dbReference type="PANTHER" id="PTHR43798:SF33">
    <property type="entry name" value="HYDROLASE, PUTATIVE (AFU_ORTHOLOGUE AFUA_2G14860)-RELATED"/>
    <property type="match status" value="1"/>
</dbReference>
<reference evidence="2 3" key="1">
    <citation type="submission" date="2019-03" db="EMBL/GenBank/DDBJ databases">
        <title>Three New Species of Nocardioides, Nocardioides euryhalodurans sp. nov., Nocardioides seonyuensis sp. nov. and Nocardioides eburneoflavus sp. nov. Iolated from Soil.</title>
        <authorList>
            <person name="Roh S.G."/>
            <person name="Lee C."/>
            <person name="Kim M.-K."/>
            <person name="Kim S.B."/>
        </authorList>
    </citation>
    <scope>NUCLEOTIDE SEQUENCE [LARGE SCALE GENOMIC DNA]</scope>
    <source>
        <strain evidence="2 3">MMS17-SY207-3</strain>
    </source>
</reference>
<proteinExistence type="predicted"/>
<dbReference type="GO" id="GO:0016020">
    <property type="term" value="C:membrane"/>
    <property type="evidence" value="ECO:0007669"/>
    <property type="project" value="TreeGrafter"/>
</dbReference>
<feature type="domain" description="AB hydrolase-1" evidence="1">
    <location>
        <begin position="17"/>
        <end position="253"/>
    </location>
</feature>
<dbReference type="PRINTS" id="PR00111">
    <property type="entry name" value="ABHYDROLASE"/>
</dbReference>
<evidence type="ECO:0000313" key="3">
    <source>
        <dbReference type="Proteomes" id="UP000294853"/>
    </source>
</evidence>
<dbReference type="PANTHER" id="PTHR43798">
    <property type="entry name" value="MONOACYLGLYCEROL LIPASE"/>
    <property type="match status" value="1"/>
</dbReference>
<dbReference type="SUPFAM" id="SSF53474">
    <property type="entry name" value="alpha/beta-Hydrolases"/>
    <property type="match status" value="1"/>
</dbReference>
<keyword evidence="3" id="KW-1185">Reference proteome</keyword>
<dbReference type="Proteomes" id="UP000294853">
    <property type="component" value="Chromosome"/>
</dbReference>
<sequence length="271" mass="29356">MPLSQLVLDRKGAGETVVLIHGIGHRRQAWYPIFDRLSERYDVIAVDLAGFGDSPPYAPGIPYDMENACRDLTANFAEWGIERPHVVGNSLGGAIALELASRGLVSSVTALSPAGFFRRFDFLRALAILGFLRLTSQAPDAVLRAVARSSWGRRLIGFTLFAHPERHDFDAVYGDAQALKHCRAFAGVARAGARYEFDRTVEVPTTIAWGTADRILPYVQSGIAASRLPGAVHVPLVGAGHVPMVDAPDRIIELIDQTVARAQEGELTTSA</sequence>
<dbReference type="OrthoDB" id="27092at2"/>
<dbReference type="KEGG" id="nsn:EXE58_04600"/>
<organism evidence="2 3">
    <name type="scientific">Nocardioides seonyuensis</name>
    <dbReference type="NCBI Taxonomy" id="2518371"/>
    <lineage>
        <taxon>Bacteria</taxon>
        <taxon>Bacillati</taxon>
        <taxon>Actinomycetota</taxon>
        <taxon>Actinomycetes</taxon>
        <taxon>Propionibacteriales</taxon>
        <taxon>Nocardioidaceae</taxon>
        <taxon>Nocardioides</taxon>
    </lineage>
</organism>
<dbReference type="InterPro" id="IPR029058">
    <property type="entry name" value="AB_hydrolase_fold"/>
</dbReference>
<protein>
    <submittedName>
        <fullName evidence="2">Alpha/beta hydrolase</fullName>
    </submittedName>
</protein>
<dbReference type="AlphaFoldDB" id="A0A4P7ICI5"/>
<dbReference type="InterPro" id="IPR000073">
    <property type="entry name" value="AB_hydrolase_1"/>
</dbReference>
<dbReference type="Gene3D" id="3.40.50.1820">
    <property type="entry name" value="alpha/beta hydrolase"/>
    <property type="match status" value="1"/>
</dbReference>
<gene>
    <name evidence="2" type="ORF">EXE58_04600</name>
</gene>
<keyword evidence="2" id="KW-0378">Hydrolase</keyword>
<dbReference type="GO" id="GO:0016787">
    <property type="term" value="F:hydrolase activity"/>
    <property type="evidence" value="ECO:0007669"/>
    <property type="project" value="UniProtKB-KW"/>
</dbReference>
<dbReference type="InterPro" id="IPR050266">
    <property type="entry name" value="AB_hydrolase_sf"/>
</dbReference>
<evidence type="ECO:0000313" key="2">
    <source>
        <dbReference type="EMBL" id="QBX54814.1"/>
    </source>
</evidence>
<accession>A0A4P7ICI5</accession>